<dbReference type="EMBL" id="BAABFB010000035">
    <property type="protein sequence ID" value="GAA4478592.1"/>
    <property type="molecule type" value="Genomic_DNA"/>
</dbReference>
<dbReference type="InterPro" id="IPR029058">
    <property type="entry name" value="AB_hydrolase_fold"/>
</dbReference>
<proteinExistence type="predicted"/>
<evidence type="ECO:0000313" key="3">
    <source>
        <dbReference type="Proteomes" id="UP001501183"/>
    </source>
</evidence>
<sequence>MLLIHPFALSHHVWRRTADLLAPDHDVLAVSLPGHWGGERIGPFDVSIEHYADGVERMLDEVGWDTCHVVGNSLGGWIGFELERRGRARSLTAIAPAGGWSDLSPSELRLGTIFLSLAPLIGVGRAIGDSAAGLPLVRRLVLWLLSHDAAAVPESDVRLVIAAATHCRAFLPTEWMGLRDGGIRGLGRVRVSTLLVLCEHDTLLPIETYSRRFLTELPESAGRVVLPGVGHVPMLENPALVAETIRGHVASAATDRPIAR</sequence>
<organism evidence="2 3">
    <name type="scientific">Rhodococcus olei</name>
    <dbReference type="NCBI Taxonomy" id="2161675"/>
    <lineage>
        <taxon>Bacteria</taxon>
        <taxon>Bacillati</taxon>
        <taxon>Actinomycetota</taxon>
        <taxon>Actinomycetes</taxon>
        <taxon>Mycobacteriales</taxon>
        <taxon>Nocardiaceae</taxon>
        <taxon>Rhodococcus</taxon>
    </lineage>
</organism>
<comment type="caution">
    <text evidence="2">The sequence shown here is derived from an EMBL/GenBank/DDBJ whole genome shotgun (WGS) entry which is preliminary data.</text>
</comment>
<dbReference type="Pfam" id="PF12697">
    <property type="entry name" value="Abhydrolase_6"/>
    <property type="match status" value="1"/>
</dbReference>
<dbReference type="InterPro" id="IPR000073">
    <property type="entry name" value="AB_hydrolase_1"/>
</dbReference>
<feature type="domain" description="AB hydrolase-1" evidence="1">
    <location>
        <begin position="2"/>
        <end position="243"/>
    </location>
</feature>
<dbReference type="SUPFAM" id="SSF53474">
    <property type="entry name" value="alpha/beta-Hydrolases"/>
    <property type="match status" value="1"/>
</dbReference>
<protein>
    <submittedName>
        <fullName evidence="2">Alpha/beta hydrolase</fullName>
    </submittedName>
</protein>
<evidence type="ECO:0000313" key="2">
    <source>
        <dbReference type="EMBL" id="GAA4478592.1"/>
    </source>
</evidence>
<evidence type="ECO:0000259" key="1">
    <source>
        <dbReference type="Pfam" id="PF12697"/>
    </source>
</evidence>
<dbReference type="Proteomes" id="UP001501183">
    <property type="component" value="Unassembled WGS sequence"/>
</dbReference>
<name>A0ABP8P2U4_9NOCA</name>
<keyword evidence="3" id="KW-1185">Reference proteome</keyword>
<dbReference type="PANTHER" id="PTHR46438">
    <property type="entry name" value="ALPHA/BETA-HYDROLASES SUPERFAMILY PROTEIN"/>
    <property type="match status" value="1"/>
</dbReference>
<dbReference type="GO" id="GO:0016787">
    <property type="term" value="F:hydrolase activity"/>
    <property type="evidence" value="ECO:0007669"/>
    <property type="project" value="UniProtKB-KW"/>
</dbReference>
<reference evidence="3" key="1">
    <citation type="journal article" date="2019" name="Int. J. Syst. Evol. Microbiol.">
        <title>The Global Catalogue of Microorganisms (GCM) 10K type strain sequencing project: providing services to taxonomists for standard genome sequencing and annotation.</title>
        <authorList>
            <consortium name="The Broad Institute Genomics Platform"/>
            <consortium name="The Broad Institute Genome Sequencing Center for Infectious Disease"/>
            <person name="Wu L."/>
            <person name="Ma J."/>
        </authorList>
    </citation>
    <scope>NUCLEOTIDE SEQUENCE [LARGE SCALE GENOMIC DNA]</scope>
    <source>
        <strain evidence="3">JCM 32206</strain>
    </source>
</reference>
<dbReference type="Gene3D" id="3.40.50.1820">
    <property type="entry name" value="alpha/beta hydrolase"/>
    <property type="match status" value="1"/>
</dbReference>
<accession>A0ABP8P2U4</accession>
<gene>
    <name evidence="2" type="ORF">GCM10023094_22550</name>
</gene>
<keyword evidence="2" id="KW-0378">Hydrolase</keyword>